<dbReference type="AlphaFoldDB" id="A0AA38HTL4"/>
<evidence type="ECO:0000256" key="2">
    <source>
        <dbReference type="ARBA" id="ARBA00022801"/>
    </source>
</evidence>
<comment type="caution">
    <text evidence="4">The sequence shown here is derived from an EMBL/GenBank/DDBJ whole genome shotgun (WGS) entry which is preliminary data.</text>
</comment>
<dbReference type="InterPro" id="IPR029058">
    <property type="entry name" value="AB_hydrolase_fold"/>
</dbReference>
<sequence>MFRQGRLLFSMIVKPNFKNSTNFRSSTAKQLDGLEIKIPVPWGHIAGKWWGPTNIRPILAIHGWQDNCGTFNTLLPLITQDVGFLAIDLPGHGYSSHIPDGFYYHITNYVILVQRLVDYFKWPQVSLLGHSLGAWTAFLYTIINPQNVDLLICLDGLKPFTDDEILSTNSKRISKFLEYEKLKKENTEPRAYTMEEIKQKICGSFGGSVAYKHSNHLVERNVAPSKCQPGKYYFTRDPRLKATELINWRQKDLVPGARGVRCPVFLGKAIDDHYYSKDEKYIQEVVDALKLSGNCELHTLEGTHHFHLNNPEVLAGLIKKFLEQHDRSDRRVGGIKKEIIHTL</sequence>
<protein>
    <recommendedName>
        <fullName evidence="3">AB hydrolase-1 domain-containing protein</fullName>
    </recommendedName>
</protein>
<evidence type="ECO:0000313" key="4">
    <source>
        <dbReference type="EMBL" id="KAJ3642707.1"/>
    </source>
</evidence>
<comment type="similarity">
    <text evidence="1">Belongs to the AB hydrolase superfamily.</text>
</comment>
<dbReference type="InterPro" id="IPR050266">
    <property type="entry name" value="AB_hydrolase_sf"/>
</dbReference>
<reference evidence="4" key="1">
    <citation type="journal article" date="2023" name="G3 (Bethesda)">
        <title>Whole genome assemblies of Zophobas morio and Tenebrio molitor.</title>
        <authorList>
            <person name="Kaur S."/>
            <person name="Stinson S.A."/>
            <person name="diCenzo G.C."/>
        </authorList>
    </citation>
    <scope>NUCLEOTIDE SEQUENCE</scope>
    <source>
        <strain evidence="4">QUZm001</strain>
    </source>
</reference>
<proteinExistence type="inferred from homology"/>
<dbReference type="InterPro" id="IPR000073">
    <property type="entry name" value="AB_hydrolase_1"/>
</dbReference>
<evidence type="ECO:0000259" key="3">
    <source>
        <dbReference type="Pfam" id="PF12697"/>
    </source>
</evidence>
<dbReference type="Pfam" id="PF12697">
    <property type="entry name" value="Abhydrolase_6"/>
    <property type="match status" value="1"/>
</dbReference>
<accession>A0AA38HTL4</accession>
<keyword evidence="2" id="KW-0378">Hydrolase</keyword>
<feature type="domain" description="AB hydrolase-1" evidence="3">
    <location>
        <begin position="58"/>
        <end position="315"/>
    </location>
</feature>
<keyword evidence="5" id="KW-1185">Reference proteome</keyword>
<dbReference type="EMBL" id="JALNTZ010000008">
    <property type="protein sequence ID" value="KAJ3642707.1"/>
    <property type="molecule type" value="Genomic_DNA"/>
</dbReference>
<dbReference type="SUPFAM" id="SSF53474">
    <property type="entry name" value="alpha/beta-Hydrolases"/>
    <property type="match status" value="1"/>
</dbReference>
<evidence type="ECO:0000256" key="1">
    <source>
        <dbReference type="ARBA" id="ARBA00008645"/>
    </source>
</evidence>
<gene>
    <name evidence="4" type="ORF">Zmor_025465</name>
</gene>
<name>A0AA38HTL4_9CUCU</name>
<dbReference type="Proteomes" id="UP001168821">
    <property type="component" value="Unassembled WGS sequence"/>
</dbReference>
<dbReference type="Gene3D" id="3.40.50.1820">
    <property type="entry name" value="alpha/beta hydrolase"/>
    <property type="match status" value="1"/>
</dbReference>
<dbReference type="PANTHER" id="PTHR43798:SF14">
    <property type="entry name" value="SERINE HYDROLASE-LIKE PROTEIN DDB_G0286239"/>
    <property type="match status" value="1"/>
</dbReference>
<evidence type="ECO:0000313" key="5">
    <source>
        <dbReference type="Proteomes" id="UP001168821"/>
    </source>
</evidence>
<dbReference type="GO" id="GO:0016020">
    <property type="term" value="C:membrane"/>
    <property type="evidence" value="ECO:0007669"/>
    <property type="project" value="TreeGrafter"/>
</dbReference>
<dbReference type="GO" id="GO:0016787">
    <property type="term" value="F:hydrolase activity"/>
    <property type="evidence" value="ECO:0007669"/>
    <property type="project" value="UniProtKB-KW"/>
</dbReference>
<organism evidence="4 5">
    <name type="scientific">Zophobas morio</name>
    <dbReference type="NCBI Taxonomy" id="2755281"/>
    <lineage>
        <taxon>Eukaryota</taxon>
        <taxon>Metazoa</taxon>
        <taxon>Ecdysozoa</taxon>
        <taxon>Arthropoda</taxon>
        <taxon>Hexapoda</taxon>
        <taxon>Insecta</taxon>
        <taxon>Pterygota</taxon>
        <taxon>Neoptera</taxon>
        <taxon>Endopterygota</taxon>
        <taxon>Coleoptera</taxon>
        <taxon>Polyphaga</taxon>
        <taxon>Cucujiformia</taxon>
        <taxon>Tenebrionidae</taxon>
        <taxon>Zophobas</taxon>
    </lineage>
</organism>
<dbReference type="PANTHER" id="PTHR43798">
    <property type="entry name" value="MONOACYLGLYCEROL LIPASE"/>
    <property type="match status" value="1"/>
</dbReference>